<dbReference type="InterPro" id="IPR052337">
    <property type="entry name" value="SAT4-like"/>
</dbReference>
<dbReference type="PANTHER" id="PTHR33048">
    <property type="entry name" value="PTH11-LIKE INTEGRAL MEMBRANE PROTEIN (AFU_ORTHOLOGUE AFUA_5G11245)"/>
    <property type="match status" value="1"/>
</dbReference>
<feature type="transmembrane region" description="Helical" evidence="7">
    <location>
        <begin position="189"/>
        <end position="211"/>
    </location>
</feature>
<dbReference type="RefSeq" id="XP_025396716.1">
    <property type="nucleotide sequence ID" value="XM_025546071.1"/>
</dbReference>
<evidence type="ECO:0000256" key="2">
    <source>
        <dbReference type="ARBA" id="ARBA00022692"/>
    </source>
</evidence>
<feature type="transmembrane region" description="Helical" evidence="7">
    <location>
        <begin position="31"/>
        <end position="49"/>
    </location>
</feature>
<accession>A0A317VJN2</accession>
<feature type="transmembrane region" description="Helical" evidence="7">
    <location>
        <begin position="61"/>
        <end position="84"/>
    </location>
</feature>
<keyword evidence="2 7" id="KW-0812">Transmembrane</keyword>
<evidence type="ECO:0000256" key="3">
    <source>
        <dbReference type="ARBA" id="ARBA00022989"/>
    </source>
</evidence>
<evidence type="ECO:0000256" key="1">
    <source>
        <dbReference type="ARBA" id="ARBA00004141"/>
    </source>
</evidence>
<feature type="transmembrane region" description="Helical" evidence="7">
    <location>
        <begin position="223"/>
        <end position="250"/>
    </location>
</feature>
<dbReference type="GO" id="GO:0016020">
    <property type="term" value="C:membrane"/>
    <property type="evidence" value="ECO:0007669"/>
    <property type="project" value="UniProtKB-SubCell"/>
</dbReference>
<comment type="subcellular location">
    <subcellularLocation>
        <location evidence="1">Membrane</location>
        <topology evidence="1">Multi-pass membrane protein</topology>
    </subcellularLocation>
</comment>
<dbReference type="OrthoDB" id="5329176at2759"/>
<feature type="transmembrane region" description="Helical" evidence="7">
    <location>
        <begin position="138"/>
        <end position="162"/>
    </location>
</feature>
<evidence type="ECO:0000259" key="8">
    <source>
        <dbReference type="Pfam" id="PF20684"/>
    </source>
</evidence>
<dbReference type="VEuPathDB" id="FungiDB:BO70DRAFT_389335"/>
<protein>
    <recommendedName>
        <fullName evidence="8">Rhodopsin domain-containing protein</fullName>
    </recommendedName>
</protein>
<dbReference type="AlphaFoldDB" id="A0A317VJN2"/>
<reference evidence="9 10" key="1">
    <citation type="submission" date="2016-12" db="EMBL/GenBank/DDBJ databases">
        <title>The genomes of Aspergillus section Nigri reveals drivers in fungal speciation.</title>
        <authorList>
            <consortium name="DOE Joint Genome Institute"/>
            <person name="Vesth T.C."/>
            <person name="Nybo J."/>
            <person name="Theobald S."/>
            <person name="Brandl J."/>
            <person name="Frisvad J.C."/>
            <person name="Nielsen K.F."/>
            <person name="Lyhne E.K."/>
            <person name="Kogle M.E."/>
            <person name="Kuo A."/>
            <person name="Riley R."/>
            <person name="Clum A."/>
            <person name="Nolan M."/>
            <person name="Lipzen A."/>
            <person name="Salamov A."/>
            <person name="Henrissat B."/>
            <person name="Wiebenga A."/>
            <person name="De Vries R.P."/>
            <person name="Grigoriev I.V."/>
            <person name="Mortensen U.H."/>
            <person name="Andersen M.R."/>
            <person name="Baker S.E."/>
        </authorList>
    </citation>
    <scope>NUCLEOTIDE SEQUENCE [LARGE SCALE GENOMIC DNA]</scope>
    <source>
        <strain evidence="9 10">CBS 117.55</strain>
    </source>
</reference>
<evidence type="ECO:0000256" key="7">
    <source>
        <dbReference type="SAM" id="Phobius"/>
    </source>
</evidence>
<proteinExistence type="inferred from homology"/>
<keyword evidence="3 7" id="KW-1133">Transmembrane helix</keyword>
<name>A0A317VJN2_9EURO</name>
<gene>
    <name evidence="9" type="ORF">BO70DRAFT_389335</name>
</gene>
<evidence type="ECO:0000313" key="9">
    <source>
        <dbReference type="EMBL" id="PWY73062.1"/>
    </source>
</evidence>
<feature type="region of interest" description="Disordered" evidence="6">
    <location>
        <begin position="339"/>
        <end position="367"/>
    </location>
</feature>
<evidence type="ECO:0000256" key="6">
    <source>
        <dbReference type="SAM" id="MobiDB-lite"/>
    </source>
</evidence>
<evidence type="ECO:0000256" key="5">
    <source>
        <dbReference type="ARBA" id="ARBA00038359"/>
    </source>
</evidence>
<feature type="domain" description="Rhodopsin" evidence="8">
    <location>
        <begin position="45"/>
        <end position="287"/>
    </location>
</feature>
<evidence type="ECO:0000313" key="10">
    <source>
        <dbReference type="Proteomes" id="UP000247233"/>
    </source>
</evidence>
<keyword evidence="4 7" id="KW-0472">Membrane</keyword>
<evidence type="ECO:0000256" key="4">
    <source>
        <dbReference type="ARBA" id="ARBA00023136"/>
    </source>
</evidence>
<sequence>MTVDPAIVAVFGQPPAGIDLADSRVAQDNRAVIALICLCVITVILRFVARLGLRNPLMLDDWLIVAALVFVCATAGLSMAGGAFGAGRHVWAITLPELTQIFKILFAYTFVYAASCSTCKLSILFFYRRVFVTSHQDLSLRVSLLVGFGLTLSYPIIVWVTMGNCCRPVSYFWNEFSGATGTCIDTDTFFLAAGVVNMVNDIVVLLIPFPRIAKLQMHFRKKVAICAILALGSFVCVASAVRIYVLYQFIQGVDVTWMMGPVFIWSSIEPAVAIVCACLPHMAPLARAAHIRFLSSRDSKSGRPSYPSMPWRSGSEADAHPLPDRCSRFNKGRLPSCRPEDEIGLTSQVAGHLPPASVASSSKDHFPGHSIVVHSTVEQTVSDR</sequence>
<dbReference type="EMBL" id="MSFL01000025">
    <property type="protein sequence ID" value="PWY73062.1"/>
    <property type="molecule type" value="Genomic_DNA"/>
</dbReference>
<dbReference type="PANTHER" id="PTHR33048:SF163">
    <property type="entry name" value="INTEGRAL MEMBRANE PROTEIN (AFU_ORTHOLOGUE AFUA_8G05510)"/>
    <property type="match status" value="1"/>
</dbReference>
<feature type="transmembrane region" description="Helical" evidence="7">
    <location>
        <begin position="104"/>
        <end position="126"/>
    </location>
</feature>
<keyword evidence="10" id="KW-1185">Reference proteome</keyword>
<dbReference type="GeneID" id="37068308"/>
<comment type="similarity">
    <text evidence="5">Belongs to the SAT4 family.</text>
</comment>
<dbReference type="InterPro" id="IPR049326">
    <property type="entry name" value="Rhodopsin_dom_fungi"/>
</dbReference>
<feature type="region of interest" description="Disordered" evidence="6">
    <location>
        <begin position="297"/>
        <end position="323"/>
    </location>
</feature>
<feature type="transmembrane region" description="Helical" evidence="7">
    <location>
        <begin position="262"/>
        <end position="283"/>
    </location>
</feature>
<comment type="caution">
    <text evidence="9">The sequence shown here is derived from an EMBL/GenBank/DDBJ whole genome shotgun (WGS) entry which is preliminary data.</text>
</comment>
<organism evidence="9 10">
    <name type="scientific">Aspergillus heteromorphus CBS 117.55</name>
    <dbReference type="NCBI Taxonomy" id="1448321"/>
    <lineage>
        <taxon>Eukaryota</taxon>
        <taxon>Fungi</taxon>
        <taxon>Dikarya</taxon>
        <taxon>Ascomycota</taxon>
        <taxon>Pezizomycotina</taxon>
        <taxon>Eurotiomycetes</taxon>
        <taxon>Eurotiomycetidae</taxon>
        <taxon>Eurotiales</taxon>
        <taxon>Aspergillaceae</taxon>
        <taxon>Aspergillus</taxon>
        <taxon>Aspergillus subgen. Circumdati</taxon>
    </lineage>
</organism>
<dbReference type="Proteomes" id="UP000247233">
    <property type="component" value="Unassembled WGS sequence"/>
</dbReference>
<dbReference type="Pfam" id="PF20684">
    <property type="entry name" value="Fung_rhodopsin"/>
    <property type="match status" value="1"/>
</dbReference>